<comment type="catalytic activity">
    <reaction evidence="8">
        <text>4-demethyl-7-[(3S)-3-amino-3-carboxypropyl]wyosine(37) in tRNA(Phe) + S-adenosyl-L-methionine = 7-[(3S)-3-amino-3-carboxypropyl]wyosine(37) in tRNA(Phe) + S-adenosyl-L-homocysteine + H(+)</text>
        <dbReference type="Rhea" id="RHEA:36635"/>
        <dbReference type="Rhea" id="RHEA-COMP:10378"/>
        <dbReference type="Rhea" id="RHEA-COMP:10379"/>
        <dbReference type="ChEBI" id="CHEBI:15378"/>
        <dbReference type="ChEBI" id="CHEBI:57856"/>
        <dbReference type="ChEBI" id="CHEBI:59789"/>
        <dbReference type="ChEBI" id="CHEBI:73543"/>
        <dbReference type="ChEBI" id="CHEBI:73550"/>
        <dbReference type="EC" id="2.1.1.282"/>
    </reaction>
</comment>
<dbReference type="STRING" id="52586.A0A0B1PC96"/>
<dbReference type="EC" id="2.1.1.282" evidence="2"/>
<evidence type="ECO:0000259" key="10">
    <source>
        <dbReference type="Pfam" id="PF02676"/>
    </source>
</evidence>
<sequence>MTISEIPVSFQRKKEHILASLSVPEDQYNDLSPKGSVDKGIRQLICQINEIAGCVTTSSCGGRISVFLEGLKKGQPFNHGALANENEINKEDRPKKIHTGSNDQLDIKKFHGKKCESNPVHESNSVGGKGRGGRWLFVSHDPVNLPTSENSSHQYHCHQSYDCSRYKDNFVDGEEEKYKSCIELLGMQELQSLIAAEKDISKSSNGEGISALRGPCGTSNSEKINTQDADVVSDNTIFTTALADVPKLFCQPSMTRTLRMIHFKFEPMILHILTASLAQANRILIAAVQAGFRESGAINLLEHNRENIDLNHPPQNIQSSDKNKSALEKKKNRKTLELEATPMVAIRSNGLALESIVGIELNGRNICMIPEWQMRGILLQANQRFIDNTQRINRFANLLMEKEKEYGSIIKSQSHLNRKAVSASLDWEDPVERRARKRQEGLYKAKIKAGQMKYDEQQSTQGLDNNYYCNLEDLESNWYPSCGNDE</sequence>
<evidence type="ECO:0000256" key="3">
    <source>
        <dbReference type="ARBA" id="ARBA00022603"/>
    </source>
</evidence>
<evidence type="ECO:0000256" key="8">
    <source>
        <dbReference type="ARBA" id="ARBA00049202"/>
    </source>
</evidence>
<evidence type="ECO:0000256" key="4">
    <source>
        <dbReference type="ARBA" id="ARBA00022679"/>
    </source>
</evidence>
<dbReference type="GO" id="GO:0032259">
    <property type="term" value="P:methylation"/>
    <property type="evidence" value="ECO:0007669"/>
    <property type="project" value="UniProtKB-KW"/>
</dbReference>
<accession>A0A0B1PC96</accession>
<evidence type="ECO:0000313" key="11">
    <source>
        <dbReference type="EMBL" id="KHJ35868.1"/>
    </source>
</evidence>
<keyword evidence="3" id="KW-0489">Methyltransferase</keyword>
<keyword evidence="6" id="KW-0819">tRNA processing</keyword>
<comment type="caution">
    <text evidence="11">The sequence shown here is derived from an EMBL/GenBank/DDBJ whole genome shotgun (WGS) entry which is preliminary data.</text>
</comment>
<dbReference type="AlphaFoldDB" id="A0A0B1PC96"/>
<feature type="region of interest" description="Disordered" evidence="9">
    <location>
        <begin position="309"/>
        <end position="333"/>
    </location>
</feature>
<dbReference type="InterPro" id="IPR036602">
    <property type="entry name" value="tRNA_yW-synthesising-like_sf"/>
</dbReference>
<dbReference type="PANTHER" id="PTHR48418">
    <property type="entry name" value="TRNA WYBUTOSINE-SYNTHESIZING PROTEIN 3"/>
    <property type="match status" value="1"/>
</dbReference>
<dbReference type="SUPFAM" id="SSF111278">
    <property type="entry name" value="SSo0622-like"/>
    <property type="match status" value="1"/>
</dbReference>
<dbReference type="GO" id="GO:0008168">
    <property type="term" value="F:methyltransferase activity"/>
    <property type="evidence" value="ECO:0007669"/>
    <property type="project" value="UniProtKB-KW"/>
</dbReference>
<evidence type="ECO:0000256" key="6">
    <source>
        <dbReference type="ARBA" id="ARBA00022694"/>
    </source>
</evidence>
<feature type="domain" description="tRNA wybutosine-synthesizing protein" evidence="10">
    <location>
        <begin position="253"/>
        <end position="399"/>
    </location>
</feature>
<keyword evidence="4" id="KW-0808">Transferase</keyword>
<feature type="compositionally biased region" description="Basic and acidic residues" evidence="9">
    <location>
        <begin position="321"/>
        <end position="333"/>
    </location>
</feature>
<dbReference type="Proteomes" id="UP000030854">
    <property type="component" value="Unassembled WGS sequence"/>
</dbReference>
<evidence type="ECO:0000256" key="5">
    <source>
        <dbReference type="ARBA" id="ARBA00022691"/>
    </source>
</evidence>
<dbReference type="InterPro" id="IPR003827">
    <property type="entry name" value="tRNA_yW-synthesising"/>
</dbReference>
<evidence type="ECO:0000256" key="1">
    <source>
        <dbReference type="ARBA" id="ARBA00008569"/>
    </source>
</evidence>
<comment type="similarity">
    <text evidence="1">Belongs to the TYW3 family.</text>
</comment>
<keyword evidence="5" id="KW-0949">S-adenosyl-L-methionine</keyword>
<dbReference type="Pfam" id="PF02676">
    <property type="entry name" value="TYW3"/>
    <property type="match status" value="2"/>
</dbReference>
<gene>
    <name evidence="11" type="ORF">EV44_g0691</name>
</gene>
<organism evidence="11 12">
    <name type="scientific">Uncinula necator</name>
    <name type="common">Grape powdery mildew</name>
    <dbReference type="NCBI Taxonomy" id="52586"/>
    <lineage>
        <taxon>Eukaryota</taxon>
        <taxon>Fungi</taxon>
        <taxon>Dikarya</taxon>
        <taxon>Ascomycota</taxon>
        <taxon>Pezizomycotina</taxon>
        <taxon>Leotiomycetes</taxon>
        <taxon>Erysiphales</taxon>
        <taxon>Erysiphaceae</taxon>
        <taxon>Erysiphe</taxon>
    </lineage>
</organism>
<dbReference type="Gene3D" id="3.30.1960.10">
    <property type="entry name" value="tRNA wybutosine-synthesizing-like"/>
    <property type="match status" value="1"/>
</dbReference>
<dbReference type="EMBL" id="JNVN01000223">
    <property type="protein sequence ID" value="KHJ35868.1"/>
    <property type="molecule type" value="Genomic_DNA"/>
</dbReference>
<reference evidence="11 12" key="1">
    <citation type="journal article" date="2014" name="BMC Genomics">
        <title>Adaptive genomic structural variation in the grape powdery mildew pathogen, Erysiphe necator.</title>
        <authorList>
            <person name="Jones L."/>
            <person name="Riaz S."/>
            <person name="Morales-Cruz A."/>
            <person name="Amrine K.C."/>
            <person name="McGuire B."/>
            <person name="Gubler W.D."/>
            <person name="Walker M.A."/>
            <person name="Cantu D."/>
        </authorList>
    </citation>
    <scope>NUCLEOTIDE SEQUENCE [LARGE SCALE GENOMIC DNA]</scope>
    <source>
        <strain evidence="12">c</strain>
    </source>
</reference>
<dbReference type="HOGENOM" id="CLU_047426_0_1_1"/>
<evidence type="ECO:0000256" key="7">
    <source>
        <dbReference type="ARBA" id="ARBA00030554"/>
    </source>
</evidence>
<name>A0A0B1PC96_UNCNE</name>
<dbReference type="GO" id="GO:0008033">
    <property type="term" value="P:tRNA processing"/>
    <property type="evidence" value="ECO:0007669"/>
    <property type="project" value="UniProtKB-KW"/>
</dbReference>
<dbReference type="PANTHER" id="PTHR48418:SF1">
    <property type="entry name" value="TRNA WYBUTOSINE-SYNTHESIZING PROTEIN 3"/>
    <property type="match status" value="1"/>
</dbReference>
<evidence type="ECO:0000256" key="2">
    <source>
        <dbReference type="ARBA" id="ARBA00012750"/>
    </source>
</evidence>
<protein>
    <recommendedName>
        <fullName evidence="2">tRNA(Phe) 7-[(3-amino-3-carboxypropyl)-4-demethylwyosine(37)-N(4)]-methyltransferase</fullName>
        <ecNumber evidence="2">2.1.1.282</ecNumber>
    </recommendedName>
    <alternativeName>
        <fullName evidence="7">tRNA(Phe) 7-((3-amino-3-carboxypropyl)-4-demethylwyosine(37)-N(4))-methyltransferase</fullName>
    </alternativeName>
</protein>
<proteinExistence type="inferred from homology"/>
<keyword evidence="12" id="KW-1185">Reference proteome</keyword>
<feature type="domain" description="tRNA wybutosine-synthesizing protein" evidence="10">
    <location>
        <begin position="13"/>
        <end position="154"/>
    </location>
</feature>
<evidence type="ECO:0000313" key="12">
    <source>
        <dbReference type="Proteomes" id="UP000030854"/>
    </source>
</evidence>
<evidence type="ECO:0000256" key="9">
    <source>
        <dbReference type="SAM" id="MobiDB-lite"/>
    </source>
</evidence>